<keyword evidence="2" id="KW-1185">Reference proteome</keyword>
<evidence type="ECO:0000313" key="2">
    <source>
        <dbReference type="Proteomes" id="UP000053840"/>
    </source>
</evidence>
<protein>
    <recommendedName>
        <fullName evidence="3">Nidogen G2 beta-barrel domain-containing protein</fullName>
    </recommendedName>
</protein>
<name>A0A091RXU7_NESNO</name>
<sequence>NGFKLKQGKFRLDIRKKFFTVRVVRHWNGLPKEAVNAPSLAVFKARLDRALGDLV</sequence>
<organism evidence="1 2">
    <name type="scientific">Nestor notabilis</name>
    <name type="common">Kea</name>
    <dbReference type="NCBI Taxonomy" id="176057"/>
    <lineage>
        <taxon>Eukaryota</taxon>
        <taxon>Metazoa</taxon>
        <taxon>Chordata</taxon>
        <taxon>Craniata</taxon>
        <taxon>Vertebrata</taxon>
        <taxon>Euteleostomi</taxon>
        <taxon>Archelosauria</taxon>
        <taxon>Archosauria</taxon>
        <taxon>Dinosauria</taxon>
        <taxon>Saurischia</taxon>
        <taxon>Theropoda</taxon>
        <taxon>Coelurosauria</taxon>
        <taxon>Aves</taxon>
        <taxon>Neognathae</taxon>
        <taxon>Neoaves</taxon>
        <taxon>Telluraves</taxon>
        <taxon>Australaves</taxon>
        <taxon>Psittaciformes</taxon>
        <taxon>Psittacidae</taxon>
        <taxon>Nestor</taxon>
    </lineage>
</organism>
<proteinExistence type="predicted"/>
<dbReference type="EMBL" id="KK935648">
    <property type="protein sequence ID" value="KFQ47024.1"/>
    <property type="molecule type" value="Genomic_DNA"/>
</dbReference>
<feature type="non-terminal residue" evidence="1">
    <location>
        <position position="55"/>
    </location>
</feature>
<evidence type="ECO:0008006" key="3">
    <source>
        <dbReference type="Google" id="ProtNLM"/>
    </source>
</evidence>
<evidence type="ECO:0000313" key="1">
    <source>
        <dbReference type="EMBL" id="KFQ47024.1"/>
    </source>
</evidence>
<dbReference type="AlphaFoldDB" id="A0A091RXU7"/>
<accession>A0A091RXU7</accession>
<feature type="non-terminal residue" evidence="1">
    <location>
        <position position="1"/>
    </location>
</feature>
<dbReference type="Proteomes" id="UP000053840">
    <property type="component" value="Unassembled WGS sequence"/>
</dbReference>
<gene>
    <name evidence="1" type="ORF">N333_09181</name>
</gene>
<reference evidence="1 2" key="1">
    <citation type="submission" date="2014-04" db="EMBL/GenBank/DDBJ databases">
        <title>Genome evolution of avian class.</title>
        <authorList>
            <person name="Zhang G."/>
            <person name="Li C."/>
        </authorList>
    </citation>
    <scope>NUCLEOTIDE SEQUENCE [LARGE SCALE GENOMIC DNA]</scope>
    <source>
        <strain evidence="1">BGI_N333</strain>
    </source>
</reference>